<sequence length="111" mass="12438">MSPCFGPTSRLGGRLLMNIPEIRTVFLCTSLAVVPAAAEWNSWGRARRQVPNGAALQLVLFVWGAKYFLVFERSTGMEPCICSFPFALALALVIELRKRLRGCWCDIIRAY</sequence>
<name>A0A8S1J924_9CHLO</name>
<comment type="caution">
    <text evidence="1">The sequence shown here is derived from an EMBL/GenBank/DDBJ whole genome shotgun (WGS) entry which is preliminary data.</text>
</comment>
<evidence type="ECO:0000313" key="2">
    <source>
        <dbReference type="Proteomes" id="UP000708148"/>
    </source>
</evidence>
<evidence type="ECO:0000313" key="1">
    <source>
        <dbReference type="EMBL" id="CAD7699995.1"/>
    </source>
</evidence>
<protein>
    <submittedName>
        <fullName evidence="1">Uncharacterized protein</fullName>
    </submittedName>
</protein>
<organism evidence="1 2">
    <name type="scientific">Ostreobium quekettii</name>
    <dbReference type="NCBI Taxonomy" id="121088"/>
    <lineage>
        <taxon>Eukaryota</taxon>
        <taxon>Viridiplantae</taxon>
        <taxon>Chlorophyta</taxon>
        <taxon>core chlorophytes</taxon>
        <taxon>Ulvophyceae</taxon>
        <taxon>TCBD clade</taxon>
        <taxon>Bryopsidales</taxon>
        <taxon>Ostreobineae</taxon>
        <taxon>Ostreobiaceae</taxon>
        <taxon>Ostreobium</taxon>
    </lineage>
</organism>
<keyword evidence="2" id="KW-1185">Reference proteome</keyword>
<dbReference type="Proteomes" id="UP000708148">
    <property type="component" value="Unassembled WGS sequence"/>
</dbReference>
<dbReference type="AlphaFoldDB" id="A0A8S1J924"/>
<proteinExistence type="predicted"/>
<accession>A0A8S1J924</accession>
<reference evidence="1" key="1">
    <citation type="submission" date="2020-12" db="EMBL/GenBank/DDBJ databases">
        <authorList>
            <person name="Iha C."/>
        </authorList>
    </citation>
    <scope>NUCLEOTIDE SEQUENCE</scope>
</reference>
<gene>
    <name evidence="1" type="ORF">OSTQU699_LOCUS5351</name>
</gene>
<dbReference type="EMBL" id="CAJHUC010001147">
    <property type="protein sequence ID" value="CAD7699995.1"/>
    <property type="molecule type" value="Genomic_DNA"/>
</dbReference>